<reference evidence="1" key="1">
    <citation type="journal article" date="2015" name="Nature">
        <title>Complex archaea that bridge the gap between prokaryotes and eukaryotes.</title>
        <authorList>
            <person name="Spang A."/>
            <person name="Saw J.H."/>
            <person name="Jorgensen S.L."/>
            <person name="Zaremba-Niedzwiedzka K."/>
            <person name="Martijn J."/>
            <person name="Lind A.E."/>
            <person name="van Eijk R."/>
            <person name="Schleper C."/>
            <person name="Guy L."/>
            <person name="Ettema T.J."/>
        </authorList>
    </citation>
    <scope>NUCLEOTIDE SEQUENCE</scope>
</reference>
<evidence type="ECO:0000313" key="1">
    <source>
        <dbReference type="EMBL" id="KKL50426.1"/>
    </source>
</evidence>
<accession>A0A0F9D9N4</accession>
<proteinExistence type="predicted"/>
<name>A0A0F9D9N4_9ZZZZ</name>
<sequence>MKKKKTITLKDTRLRKVRTELRSLLILAKEGRISELYDQIEAIGQDRSLDLKTKIRRKNRVRQIISSLEFAFNHSTLRCCLCGGVDLDLTYNPGDDLWYCEKCYTFNQSYYKQHPNEADWKKLYP</sequence>
<protein>
    <submittedName>
        <fullName evidence="1">Uncharacterized protein</fullName>
    </submittedName>
</protein>
<organism evidence="1">
    <name type="scientific">marine sediment metagenome</name>
    <dbReference type="NCBI Taxonomy" id="412755"/>
    <lineage>
        <taxon>unclassified sequences</taxon>
        <taxon>metagenomes</taxon>
        <taxon>ecological metagenomes</taxon>
    </lineage>
</organism>
<dbReference type="EMBL" id="LAZR01032602">
    <property type="protein sequence ID" value="KKL50426.1"/>
    <property type="molecule type" value="Genomic_DNA"/>
</dbReference>
<gene>
    <name evidence="1" type="ORF">LCGC14_2305610</name>
</gene>
<comment type="caution">
    <text evidence="1">The sequence shown here is derived from an EMBL/GenBank/DDBJ whole genome shotgun (WGS) entry which is preliminary data.</text>
</comment>
<dbReference type="AlphaFoldDB" id="A0A0F9D9N4"/>